<proteinExistence type="predicted"/>
<accession>A0A2T8HNF3</accession>
<evidence type="ECO:0000259" key="1">
    <source>
        <dbReference type="Pfam" id="PF13648"/>
    </source>
</evidence>
<gene>
    <name evidence="2" type="ORF">DC487_05075</name>
</gene>
<evidence type="ECO:0000313" key="2">
    <source>
        <dbReference type="EMBL" id="PVH26968.1"/>
    </source>
</evidence>
<feature type="domain" description="Lipocalin-like" evidence="1">
    <location>
        <begin position="31"/>
        <end position="107"/>
    </location>
</feature>
<evidence type="ECO:0000313" key="3">
    <source>
        <dbReference type="Proteomes" id="UP000245627"/>
    </source>
</evidence>
<dbReference type="OrthoDB" id="1163617at2"/>
<sequence length="125" mass="13955">MKLPRYLLQHFAILLMVFGCSKENDPYARQILGTWEITHYDGRVVADHPAEFPQPRTITFQAGGAFHETGTSRDGYGSYTINGTDITVYMQGRVAFTFKILSIQGNTAFLDVYTGSSVVGIKIKK</sequence>
<organism evidence="2 3">
    <name type="scientific">Sphingobacterium corticibacter</name>
    <dbReference type="NCBI Taxonomy" id="2171749"/>
    <lineage>
        <taxon>Bacteria</taxon>
        <taxon>Pseudomonadati</taxon>
        <taxon>Bacteroidota</taxon>
        <taxon>Sphingobacteriia</taxon>
        <taxon>Sphingobacteriales</taxon>
        <taxon>Sphingobacteriaceae</taxon>
        <taxon>Sphingobacterium</taxon>
    </lineage>
</organism>
<dbReference type="AlphaFoldDB" id="A0A2T8HNF3"/>
<dbReference type="EMBL" id="QDKG01000001">
    <property type="protein sequence ID" value="PVH26968.1"/>
    <property type="molecule type" value="Genomic_DNA"/>
</dbReference>
<reference evidence="2 3" key="1">
    <citation type="submission" date="2018-04" db="EMBL/GenBank/DDBJ databases">
        <title>Sphingobacterium cortibacter sp. nov.</title>
        <authorList>
            <person name="Li Y."/>
        </authorList>
    </citation>
    <scope>NUCLEOTIDE SEQUENCE [LARGE SCALE GENOMIC DNA]</scope>
    <source>
        <strain evidence="2 3">2c-3</strain>
    </source>
</reference>
<dbReference type="PROSITE" id="PS51257">
    <property type="entry name" value="PROKAR_LIPOPROTEIN"/>
    <property type="match status" value="1"/>
</dbReference>
<protein>
    <recommendedName>
        <fullName evidence="1">Lipocalin-like domain-containing protein</fullName>
    </recommendedName>
</protein>
<dbReference type="Pfam" id="PF13648">
    <property type="entry name" value="Lipocalin_4"/>
    <property type="match status" value="1"/>
</dbReference>
<dbReference type="Proteomes" id="UP000245627">
    <property type="component" value="Unassembled WGS sequence"/>
</dbReference>
<dbReference type="InterPro" id="IPR024311">
    <property type="entry name" value="Lipocalin-like"/>
</dbReference>
<name>A0A2T8HNF3_9SPHI</name>
<comment type="caution">
    <text evidence="2">The sequence shown here is derived from an EMBL/GenBank/DDBJ whole genome shotgun (WGS) entry which is preliminary data.</text>
</comment>
<keyword evidence="3" id="KW-1185">Reference proteome</keyword>
<dbReference type="RefSeq" id="WP_116774823.1">
    <property type="nucleotide sequence ID" value="NZ_QDKG01000001.1"/>
</dbReference>